<comment type="caution">
    <text evidence="2">The sequence shown here is derived from an EMBL/GenBank/DDBJ whole genome shotgun (WGS) entry which is preliminary data.</text>
</comment>
<name>M6Y0V2_9LEPT</name>
<accession>M6Y0V2</accession>
<dbReference type="EMBL" id="AKXB02000140">
    <property type="protein sequence ID" value="EMO87947.1"/>
    <property type="molecule type" value="Genomic_DNA"/>
</dbReference>
<feature type="compositionally biased region" description="Acidic residues" evidence="1">
    <location>
        <begin position="190"/>
        <end position="208"/>
    </location>
</feature>
<evidence type="ECO:0000256" key="1">
    <source>
        <dbReference type="SAM" id="MobiDB-lite"/>
    </source>
</evidence>
<organism evidence="2 3">
    <name type="scientific">Leptospira noguchii str. 2001034031</name>
    <dbReference type="NCBI Taxonomy" id="1193053"/>
    <lineage>
        <taxon>Bacteria</taxon>
        <taxon>Pseudomonadati</taxon>
        <taxon>Spirochaetota</taxon>
        <taxon>Spirochaetia</taxon>
        <taxon>Leptospirales</taxon>
        <taxon>Leptospiraceae</taxon>
        <taxon>Leptospira</taxon>
    </lineage>
</organism>
<dbReference type="RefSeq" id="WP_004447205.1">
    <property type="nucleotide sequence ID" value="NZ_AKXB02000140.1"/>
</dbReference>
<protein>
    <submittedName>
        <fullName evidence="2">Uncharacterized protein</fullName>
    </submittedName>
</protein>
<gene>
    <name evidence="2" type="ORF">LEP1GSC024_0317</name>
</gene>
<dbReference type="Proteomes" id="UP000012138">
    <property type="component" value="Unassembled WGS sequence"/>
</dbReference>
<evidence type="ECO:0000313" key="3">
    <source>
        <dbReference type="Proteomes" id="UP000012138"/>
    </source>
</evidence>
<feature type="compositionally biased region" description="Basic and acidic residues" evidence="1">
    <location>
        <begin position="209"/>
        <end position="218"/>
    </location>
</feature>
<reference evidence="2 3" key="1">
    <citation type="submission" date="2013-01" db="EMBL/GenBank/DDBJ databases">
        <authorList>
            <person name="Harkins D.M."/>
            <person name="Durkin A.S."/>
            <person name="Brinkac L.M."/>
            <person name="Haft D.H."/>
            <person name="Selengut J.D."/>
            <person name="Sanka R."/>
            <person name="DePew J."/>
            <person name="Purushe J."/>
            <person name="Whelen A.C."/>
            <person name="Vinetz J.M."/>
            <person name="Sutton G.G."/>
            <person name="Nierman W.C."/>
            <person name="Fouts D.E."/>
        </authorList>
    </citation>
    <scope>NUCLEOTIDE SEQUENCE [LARGE SCALE GENOMIC DNA]</scope>
    <source>
        <strain evidence="2 3">2001034031</strain>
    </source>
</reference>
<dbReference type="AlphaFoldDB" id="M6Y0V2"/>
<sequence length="218" mass="25222">MTNKNIKVTFIRFLLILVALGCCYFCKEKQPETSEIKDKYALPPNYTGSLNPVPYDFEYPNQQWVGVSDKIKSFLGIEKGKYSGNCGILDFEKKILAVRITGTKKDRILKFLYLGNHRIAFVDNQSRGYVAKLEEETNGSGDQKIYYYYLYPLSDISDEKKIDNLDQWNTAYEFRIASIDGSKYKSMNDCEQETIEEEKEQQSIDEEYEKVKGDLAPP</sequence>
<proteinExistence type="predicted"/>
<feature type="region of interest" description="Disordered" evidence="1">
    <location>
        <begin position="188"/>
        <end position="218"/>
    </location>
</feature>
<evidence type="ECO:0000313" key="2">
    <source>
        <dbReference type="EMBL" id="EMO87947.1"/>
    </source>
</evidence>